<sequence length="62" mass="7417">MHHFLETLSEFLSNWPVISGERTERKPVKDRKKILSLHYRPICKITDDKTRDNDIPKKDEPN</sequence>
<reference evidence="1" key="1">
    <citation type="submission" date="2022-06" db="EMBL/GenBank/DDBJ databases">
        <title>Dynamics of rice microbiomes reveals core vertical transmitted seed endophytes.</title>
        <authorList>
            <person name="Liao K."/>
            <person name="Zhang X."/>
        </authorList>
    </citation>
    <scope>NUCLEOTIDE SEQUENCE</scope>
    <source>
        <strain evidence="1">JT1-17</strain>
    </source>
</reference>
<accession>A0AAJ1D3K3</accession>
<gene>
    <name evidence="1" type="ORF">NB703_004685</name>
</gene>
<protein>
    <submittedName>
        <fullName evidence="1">Uncharacterized protein</fullName>
    </submittedName>
</protein>
<proteinExistence type="predicted"/>
<comment type="caution">
    <text evidence="1">The sequence shown here is derived from an EMBL/GenBank/DDBJ whole genome shotgun (WGS) entry which is preliminary data.</text>
</comment>
<organism evidence="1 2">
    <name type="scientific">Pantoea ananas</name>
    <name type="common">Erwinia uredovora</name>
    <dbReference type="NCBI Taxonomy" id="553"/>
    <lineage>
        <taxon>Bacteria</taxon>
        <taxon>Pseudomonadati</taxon>
        <taxon>Pseudomonadota</taxon>
        <taxon>Gammaproteobacteria</taxon>
        <taxon>Enterobacterales</taxon>
        <taxon>Erwiniaceae</taxon>
        <taxon>Pantoea</taxon>
    </lineage>
</organism>
<dbReference type="EMBL" id="JANFVX010000050">
    <property type="protein sequence ID" value="MCW0346592.1"/>
    <property type="molecule type" value="Genomic_DNA"/>
</dbReference>
<evidence type="ECO:0000313" key="1">
    <source>
        <dbReference type="EMBL" id="MCW0346592.1"/>
    </source>
</evidence>
<name>A0AAJ1D3K3_PANAN</name>
<dbReference type="AlphaFoldDB" id="A0AAJ1D3K3"/>
<dbReference type="Proteomes" id="UP001208888">
    <property type="component" value="Unassembled WGS sequence"/>
</dbReference>
<evidence type="ECO:0000313" key="2">
    <source>
        <dbReference type="Proteomes" id="UP001208888"/>
    </source>
</evidence>